<accession>A0A8T1Z593</accession>
<keyword evidence="8" id="KW-1185">Reference proteome</keyword>
<dbReference type="EMBL" id="JAEFBJ010000011">
    <property type="protein sequence ID" value="KAG7554059.1"/>
    <property type="molecule type" value="Genomic_DNA"/>
</dbReference>
<dbReference type="InterPro" id="IPR000340">
    <property type="entry name" value="Dual-sp_phosphatase_cat-dom"/>
</dbReference>
<evidence type="ECO:0000256" key="2">
    <source>
        <dbReference type="ARBA" id="ARBA00013064"/>
    </source>
</evidence>
<evidence type="ECO:0000256" key="4">
    <source>
        <dbReference type="ARBA" id="ARBA00022912"/>
    </source>
</evidence>
<dbReference type="GO" id="GO:0004725">
    <property type="term" value="F:protein tyrosine phosphatase activity"/>
    <property type="evidence" value="ECO:0007669"/>
    <property type="project" value="UniProtKB-EC"/>
</dbReference>
<dbReference type="InterPro" id="IPR000387">
    <property type="entry name" value="Tyr_Pase_dom"/>
</dbReference>
<comment type="similarity">
    <text evidence="1">Belongs to the protein-tyrosine phosphatase family. Non-receptor class dual specificity subfamily.</text>
</comment>
<feature type="domain" description="Tyrosine specific protein phosphatases" evidence="6">
    <location>
        <begin position="112"/>
        <end position="171"/>
    </location>
</feature>
<dbReference type="Pfam" id="PF00382">
    <property type="entry name" value="TFIIB"/>
    <property type="match status" value="1"/>
</dbReference>
<organism evidence="7 8">
    <name type="scientific">Arabidopsis suecica</name>
    <name type="common">Swedish thale-cress</name>
    <name type="synonym">Cardaminopsis suecica</name>
    <dbReference type="NCBI Taxonomy" id="45249"/>
    <lineage>
        <taxon>Eukaryota</taxon>
        <taxon>Viridiplantae</taxon>
        <taxon>Streptophyta</taxon>
        <taxon>Embryophyta</taxon>
        <taxon>Tracheophyta</taxon>
        <taxon>Spermatophyta</taxon>
        <taxon>Magnoliopsida</taxon>
        <taxon>eudicotyledons</taxon>
        <taxon>Gunneridae</taxon>
        <taxon>Pentapetalae</taxon>
        <taxon>rosids</taxon>
        <taxon>malvids</taxon>
        <taxon>Brassicales</taxon>
        <taxon>Brassicaceae</taxon>
        <taxon>Camelineae</taxon>
        <taxon>Arabidopsis</taxon>
    </lineage>
</organism>
<dbReference type="OrthoDB" id="2017893at2759"/>
<evidence type="ECO:0000259" key="5">
    <source>
        <dbReference type="PROSITE" id="PS50054"/>
    </source>
</evidence>
<evidence type="ECO:0000259" key="6">
    <source>
        <dbReference type="PROSITE" id="PS50056"/>
    </source>
</evidence>
<evidence type="ECO:0000313" key="7">
    <source>
        <dbReference type="EMBL" id="KAG7554059.1"/>
    </source>
</evidence>
<dbReference type="PANTHER" id="PTHR45848:SF4">
    <property type="entry name" value="DUAL SPECIFICITY PROTEIN PHOSPHATASE 12"/>
    <property type="match status" value="1"/>
</dbReference>
<evidence type="ECO:0000313" key="8">
    <source>
        <dbReference type="Proteomes" id="UP000694251"/>
    </source>
</evidence>
<protein>
    <recommendedName>
        <fullName evidence="2">protein-tyrosine-phosphatase</fullName>
        <ecNumber evidence="2">3.1.3.48</ecNumber>
    </recommendedName>
</protein>
<evidence type="ECO:0000256" key="3">
    <source>
        <dbReference type="ARBA" id="ARBA00022801"/>
    </source>
</evidence>
<dbReference type="InterPro" id="IPR013150">
    <property type="entry name" value="TFIIB_cyclin"/>
</dbReference>
<dbReference type="PANTHER" id="PTHR45848">
    <property type="entry name" value="DUAL SPECIFICITY PROTEIN PHOSPHATASE 12 FAMILY MEMBER"/>
    <property type="match status" value="1"/>
</dbReference>
<dbReference type="InterPro" id="IPR020422">
    <property type="entry name" value="TYR_PHOSPHATASE_DUAL_dom"/>
</dbReference>
<keyword evidence="4" id="KW-0904">Protein phosphatase</keyword>
<dbReference type="AlphaFoldDB" id="A0A8T1Z593"/>
<feature type="domain" description="Tyrosine-protein phosphatase" evidence="5">
    <location>
        <begin position="3"/>
        <end position="193"/>
    </location>
</feature>
<dbReference type="PROSITE" id="PS50054">
    <property type="entry name" value="TYR_PHOSPHATASE_DUAL"/>
    <property type="match status" value="1"/>
</dbReference>
<dbReference type="CDD" id="cd14520">
    <property type="entry name" value="DSP_DUSP12"/>
    <property type="match status" value="1"/>
</dbReference>
<dbReference type="GO" id="GO:0017025">
    <property type="term" value="F:TBP-class protein binding"/>
    <property type="evidence" value="ECO:0007669"/>
    <property type="project" value="InterPro"/>
</dbReference>
<evidence type="ECO:0000256" key="1">
    <source>
        <dbReference type="ARBA" id="ARBA00008601"/>
    </source>
</evidence>
<dbReference type="SMART" id="SM00195">
    <property type="entry name" value="DSPc"/>
    <property type="match status" value="1"/>
</dbReference>
<name>A0A8T1Z593_ARASU</name>
<dbReference type="PROSITE" id="PS00383">
    <property type="entry name" value="TYR_PHOSPHATASE_1"/>
    <property type="match status" value="1"/>
</dbReference>
<dbReference type="EC" id="3.1.3.48" evidence="2"/>
<dbReference type="GO" id="GO:0008138">
    <property type="term" value="F:protein tyrosine/serine/threonine phosphatase activity"/>
    <property type="evidence" value="ECO:0007669"/>
    <property type="project" value="TreeGrafter"/>
</dbReference>
<sequence>MQKFDLVRENLYLGDICAAAEILKNGSSEISHVLTVLHCPSISVFEEWRNVKLDSKEIKEVYVGDDQDSLQGKEFATESALPSGNLLYSLGHTGKDLKFTRMVVFAYDQEWENLLDLIDICLDFIDAGRKEKGVLVHCFAGQSRSASMVIAYLMRTEKLSSEEALVSLRQRAQASPNPGFLKQLDLFERMNFKVDRSSPIYKYFRLKALGYLFSKDKKFDRLKLRADPGISNERSSRSTYECKKCKRVLLFQEQVIDHTRGEADSEFDDMFKNMIGEVHKNPGDHQNQCTSIFVEPLNWMNSAMENDVSEGKLSCPKCQAKVGSFDWSGSYCSCGSKIVPAFQLQMNRVDVITVNHDAKKKRKNKHDKNNRPEAQYVLSVDLCSSLTPLMRPLSGELSLNESGGNDPNRGSNPDRGLIVAFKSIATMADRNMFCCEWSHKERDWPCIRVHSRTVGVGNRTVSSNGDYHAERRFCSNLGMSNQTVKAAQKSVQKSEEFDIRRSPISIAADVIYIITQLSDDKKLLRDISVATGVAEDTIRNS</sequence>
<dbReference type="PROSITE" id="PS50056">
    <property type="entry name" value="TYR_PHOSPHATASE_2"/>
    <property type="match status" value="1"/>
</dbReference>
<gene>
    <name evidence="7" type="ORF">ISN44_As11g003450</name>
</gene>
<dbReference type="InterPro" id="IPR016130">
    <property type="entry name" value="Tyr_Pase_AS"/>
</dbReference>
<dbReference type="Proteomes" id="UP000694251">
    <property type="component" value="Chromosome 11"/>
</dbReference>
<dbReference type="Pfam" id="PF00782">
    <property type="entry name" value="DSPc"/>
    <property type="match status" value="1"/>
</dbReference>
<proteinExistence type="inferred from homology"/>
<keyword evidence="3" id="KW-0378">Hydrolase</keyword>
<comment type="caution">
    <text evidence="7">The sequence shown here is derived from an EMBL/GenBank/DDBJ whole genome shotgun (WGS) entry which is preliminary data.</text>
</comment>
<reference evidence="7 8" key="1">
    <citation type="submission" date="2020-12" db="EMBL/GenBank/DDBJ databases">
        <title>Concerted genomic and epigenomic changes stabilize Arabidopsis allopolyploids.</title>
        <authorList>
            <person name="Chen Z."/>
        </authorList>
    </citation>
    <scope>NUCLEOTIDE SEQUENCE [LARGE SCALE GENOMIC DNA]</scope>
    <source>
        <strain evidence="7">As9502</strain>
        <tissue evidence="7">Leaf</tissue>
    </source>
</reference>